<gene>
    <name evidence="4" type="ORF">MNR06_10460</name>
</gene>
<dbReference type="SUPFAM" id="SSF50129">
    <property type="entry name" value="GroES-like"/>
    <property type="match status" value="1"/>
</dbReference>
<dbReference type="InterPro" id="IPR020843">
    <property type="entry name" value="ER"/>
</dbReference>
<dbReference type="Gene3D" id="3.90.180.10">
    <property type="entry name" value="Medium-chain alcohol dehydrogenases, catalytic domain"/>
    <property type="match status" value="1"/>
</dbReference>
<dbReference type="CDD" id="cd05276">
    <property type="entry name" value="p53_inducible_oxidoreductase"/>
    <property type="match status" value="1"/>
</dbReference>
<dbReference type="Proteomes" id="UP000830116">
    <property type="component" value="Chromosome"/>
</dbReference>
<dbReference type="EMBL" id="CP093442">
    <property type="protein sequence ID" value="UOF00123.1"/>
    <property type="molecule type" value="Genomic_DNA"/>
</dbReference>
<dbReference type="InterPro" id="IPR036291">
    <property type="entry name" value="NAD(P)-bd_dom_sf"/>
</dbReference>
<dbReference type="NCBIfam" id="TIGR02824">
    <property type="entry name" value="quinone_pig3"/>
    <property type="match status" value="1"/>
</dbReference>
<dbReference type="PANTHER" id="PTHR48106:SF8">
    <property type="entry name" value="OS02G0805600 PROTEIN"/>
    <property type="match status" value="1"/>
</dbReference>
<dbReference type="Pfam" id="PF08240">
    <property type="entry name" value="ADH_N"/>
    <property type="match status" value="1"/>
</dbReference>
<evidence type="ECO:0000256" key="1">
    <source>
        <dbReference type="ARBA" id="ARBA00022857"/>
    </source>
</evidence>
<protein>
    <submittedName>
        <fullName evidence="4">NAD(P)H-quinone oxidoreductase</fullName>
    </submittedName>
</protein>
<keyword evidence="5" id="KW-1185">Reference proteome</keyword>
<name>A0ABY4C5G3_9BACT</name>
<evidence type="ECO:0000259" key="3">
    <source>
        <dbReference type="SMART" id="SM00829"/>
    </source>
</evidence>
<keyword evidence="1" id="KW-0521">NADP</keyword>
<dbReference type="InterPro" id="IPR014189">
    <property type="entry name" value="Quinone_OxRdtase_PIG3"/>
</dbReference>
<accession>A0ABY4C5G3</accession>
<feature type="domain" description="Enoyl reductase (ER)" evidence="3">
    <location>
        <begin position="10"/>
        <end position="323"/>
    </location>
</feature>
<organism evidence="4 5">
    <name type="scientific">Bdellovibrio reynosensis</name>
    <dbReference type="NCBI Taxonomy" id="2835041"/>
    <lineage>
        <taxon>Bacteria</taxon>
        <taxon>Pseudomonadati</taxon>
        <taxon>Bdellovibrionota</taxon>
        <taxon>Bdellovibrionia</taxon>
        <taxon>Bdellovibrionales</taxon>
        <taxon>Pseudobdellovibrionaceae</taxon>
        <taxon>Bdellovibrio</taxon>
    </lineage>
</organism>
<keyword evidence="2" id="KW-0560">Oxidoreductase</keyword>
<evidence type="ECO:0000313" key="4">
    <source>
        <dbReference type="EMBL" id="UOF00123.1"/>
    </source>
</evidence>
<dbReference type="InterPro" id="IPR011032">
    <property type="entry name" value="GroES-like_sf"/>
</dbReference>
<evidence type="ECO:0000313" key="5">
    <source>
        <dbReference type="Proteomes" id="UP000830116"/>
    </source>
</evidence>
<reference evidence="4" key="1">
    <citation type="submission" date="2022-03" db="EMBL/GenBank/DDBJ databases">
        <title>Genome Identification and Characterization of new species Bdellovibrio reynosense LBG001 sp. nov. from a Mexico soil sample.</title>
        <authorList>
            <person name="Camilli A."/>
            <person name="Ajao Y."/>
            <person name="Guo X."/>
        </authorList>
    </citation>
    <scope>NUCLEOTIDE SEQUENCE</scope>
    <source>
        <strain evidence="4">LBG001</strain>
    </source>
</reference>
<dbReference type="Pfam" id="PF00107">
    <property type="entry name" value="ADH_zinc_N"/>
    <property type="match status" value="1"/>
</dbReference>
<dbReference type="InterPro" id="IPR013149">
    <property type="entry name" value="ADH-like_C"/>
</dbReference>
<dbReference type="RefSeq" id="WP_243535782.1">
    <property type="nucleotide sequence ID" value="NZ_CP093442.1"/>
</dbReference>
<dbReference type="Gene3D" id="3.40.50.720">
    <property type="entry name" value="NAD(P)-binding Rossmann-like Domain"/>
    <property type="match status" value="1"/>
</dbReference>
<evidence type="ECO:0000256" key="2">
    <source>
        <dbReference type="ARBA" id="ARBA00023002"/>
    </source>
</evidence>
<dbReference type="PANTHER" id="PTHR48106">
    <property type="entry name" value="QUINONE OXIDOREDUCTASE PIG3-RELATED"/>
    <property type="match status" value="1"/>
</dbReference>
<dbReference type="SMART" id="SM00829">
    <property type="entry name" value="PKS_ER"/>
    <property type="match status" value="1"/>
</dbReference>
<sequence length="327" mass="35209">MLAVEVSSPGGPEVLKIVERPRPEPGPKEVVIEVHAAGVNRPDCAQRQGTYPPPPGASDILGLEVSGRIVAIGKEVKRWKVGDFICALVNGGGYAEYVAVPEGQCLPIPDDMDLVQAAALPETFFTVWTNVFESAGLKNGESILIHGGSGGIGTTAIQLAHAFGAKVFTTVGKEESVAQCKELGANVVIEYKKEDFVTVIKDQTAGKGVDVILDMVGGEYFRRNLTCLSLKGRLVQIATIQGAAVELDLRVMMAKRLTLMGSTLRPRSSEEKTKIADSLLQRVWPLLNDGRLQPVIYKTFPLSQVKEAHELMESSAHTGKIVLLVKK</sequence>
<dbReference type="InterPro" id="IPR013154">
    <property type="entry name" value="ADH-like_N"/>
</dbReference>
<proteinExistence type="predicted"/>
<dbReference type="SUPFAM" id="SSF51735">
    <property type="entry name" value="NAD(P)-binding Rossmann-fold domains"/>
    <property type="match status" value="1"/>
</dbReference>